<dbReference type="InterPro" id="IPR001242">
    <property type="entry name" value="Condensation_dom"/>
</dbReference>
<feature type="domain" description="Condensation" evidence="1">
    <location>
        <begin position="15"/>
        <end position="287"/>
    </location>
</feature>
<sequence>VEHGQAASRRLTPESGTLAQVVWFDAGPDRPGLLLFAVHHLVVDGVSWRILLPDLASAWSRVAAGDEPELEPVGTSLRTWATRLVEEASDARRLEELPLWRAALTGPDPQLGARPLDKGRDVFGTARTLTLTLPPEVTGPLLTDVPAALHAQIKDVLLAAYTVAVASWRARRQPTQGNAVLVEMEGHGREPVVEGADLGRTVGWFTSSYPVRLNPGQLDWNDFWGGGRTVESALDAVRAQLAELPDGGIGYGMLRYLNERTRSELAALRTPQLGFNYLGRFAAGGTDAKAQDWSPPPGMAG</sequence>
<dbReference type="GO" id="GO:0003824">
    <property type="term" value="F:catalytic activity"/>
    <property type="evidence" value="ECO:0007669"/>
    <property type="project" value="InterPro"/>
</dbReference>
<feature type="non-terminal residue" evidence="2">
    <location>
        <position position="301"/>
    </location>
</feature>
<proteinExistence type="predicted"/>
<organism evidence="2">
    <name type="scientific">Streptomyces sp. SID7499</name>
    <dbReference type="NCBI Taxonomy" id="2706086"/>
    <lineage>
        <taxon>Bacteria</taxon>
        <taxon>Bacillati</taxon>
        <taxon>Actinomycetota</taxon>
        <taxon>Actinomycetes</taxon>
        <taxon>Kitasatosporales</taxon>
        <taxon>Streptomycetaceae</taxon>
        <taxon>Streptomyces</taxon>
    </lineage>
</organism>
<evidence type="ECO:0000313" key="2">
    <source>
        <dbReference type="EMBL" id="NEE07035.1"/>
    </source>
</evidence>
<dbReference type="Pfam" id="PF00668">
    <property type="entry name" value="Condensation"/>
    <property type="match status" value="1"/>
</dbReference>
<dbReference type="PANTHER" id="PTHR45398:SF1">
    <property type="entry name" value="ENZYME, PUTATIVE (JCVI)-RELATED"/>
    <property type="match status" value="1"/>
</dbReference>
<dbReference type="PANTHER" id="PTHR45398">
    <property type="match status" value="1"/>
</dbReference>
<feature type="non-terminal residue" evidence="2">
    <location>
        <position position="1"/>
    </location>
</feature>
<gene>
    <name evidence="2" type="ORF">G3M58_11340</name>
</gene>
<dbReference type="Gene3D" id="3.30.559.30">
    <property type="entry name" value="Nonribosomal peptide synthetase, condensation domain"/>
    <property type="match status" value="1"/>
</dbReference>
<dbReference type="Gene3D" id="3.30.559.10">
    <property type="entry name" value="Chloramphenicol acetyltransferase-like domain"/>
    <property type="match status" value="1"/>
</dbReference>
<reference evidence="2" key="1">
    <citation type="submission" date="2020-01" db="EMBL/GenBank/DDBJ databases">
        <title>Insect and environment-associated Actinomycetes.</title>
        <authorList>
            <person name="Currrie C."/>
            <person name="Chevrette M."/>
            <person name="Carlson C."/>
            <person name="Stubbendieck R."/>
            <person name="Wendt-Pienkowski E."/>
        </authorList>
    </citation>
    <scope>NUCLEOTIDE SEQUENCE</scope>
    <source>
        <strain evidence="2">SID7499</strain>
    </source>
</reference>
<protein>
    <submittedName>
        <fullName evidence="2">Non-ribosomal peptide synthetase</fullName>
    </submittedName>
</protein>
<dbReference type="InterPro" id="IPR023213">
    <property type="entry name" value="CAT-like_dom_sf"/>
</dbReference>
<dbReference type="GO" id="GO:0008610">
    <property type="term" value="P:lipid biosynthetic process"/>
    <property type="evidence" value="ECO:0007669"/>
    <property type="project" value="UniProtKB-ARBA"/>
</dbReference>
<dbReference type="AlphaFoldDB" id="A0A6G3WNF0"/>
<evidence type="ECO:0000259" key="1">
    <source>
        <dbReference type="Pfam" id="PF00668"/>
    </source>
</evidence>
<dbReference type="EMBL" id="JAAGMN010001147">
    <property type="protein sequence ID" value="NEE07035.1"/>
    <property type="molecule type" value="Genomic_DNA"/>
</dbReference>
<accession>A0A6G3WNF0</accession>
<comment type="caution">
    <text evidence="2">The sequence shown here is derived from an EMBL/GenBank/DDBJ whole genome shotgun (WGS) entry which is preliminary data.</text>
</comment>
<name>A0A6G3WNF0_9ACTN</name>
<dbReference type="SUPFAM" id="SSF52777">
    <property type="entry name" value="CoA-dependent acyltransferases"/>
    <property type="match status" value="2"/>
</dbReference>